<comment type="caution">
    <text evidence="9">The sequence shown here is derived from an EMBL/GenBank/DDBJ whole genome shotgun (WGS) entry which is preliminary data.</text>
</comment>
<dbReference type="InterPro" id="IPR035644">
    <property type="entry name" value="MraZ_C"/>
</dbReference>
<dbReference type="NCBIfam" id="TIGR00242">
    <property type="entry name" value="division/cell wall cluster transcriptional repressor MraZ"/>
    <property type="match status" value="1"/>
</dbReference>
<dbReference type="EMBL" id="JACONZ010000002">
    <property type="protein sequence ID" value="MBC5581543.1"/>
    <property type="molecule type" value="Genomic_DNA"/>
</dbReference>
<keyword evidence="6 7" id="KW-0804">Transcription</keyword>
<protein>
    <recommendedName>
        <fullName evidence="1 7">Transcriptional regulator MraZ</fullName>
    </recommendedName>
</protein>
<dbReference type="InterPro" id="IPR038619">
    <property type="entry name" value="MraZ_sf"/>
</dbReference>
<dbReference type="InterPro" id="IPR007159">
    <property type="entry name" value="SpoVT-AbrB_dom"/>
</dbReference>
<accession>A0A923L1K2</accession>
<dbReference type="CDD" id="cd16321">
    <property type="entry name" value="MraZ_C"/>
    <property type="match status" value="1"/>
</dbReference>
<dbReference type="RefSeq" id="WP_186887887.1">
    <property type="nucleotide sequence ID" value="NZ_JACONZ010000002.1"/>
</dbReference>
<evidence type="ECO:0000256" key="1">
    <source>
        <dbReference type="ARBA" id="ARBA00013860"/>
    </source>
</evidence>
<keyword evidence="2 7" id="KW-0963">Cytoplasm</keyword>
<comment type="subcellular location">
    <subcellularLocation>
        <location evidence="7">Cytoplasm</location>
        <location evidence="7">Nucleoid</location>
    </subcellularLocation>
</comment>
<evidence type="ECO:0000256" key="3">
    <source>
        <dbReference type="ARBA" id="ARBA00022737"/>
    </source>
</evidence>
<name>A0A923L1K2_9FIRM</name>
<evidence type="ECO:0000256" key="5">
    <source>
        <dbReference type="ARBA" id="ARBA00023125"/>
    </source>
</evidence>
<dbReference type="SUPFAM" id="SSF89447">
    <property type="entry name" value="AbrB/MazE/MraZ-like"/>
    <property type="match status" value="1"/>
</dbReference>
<dbReference type="GO" id="GO:0009295">
    <property type="term" value="C:nucleoid"/>
    <property type="evidence" value="ECO:0007669"/>
    <property type="project" value="UniProtKB-SubCell"/>
</dbReference>
<evidence type="ECO:0000313" key="10">
    <source>
        <dbReference type="Proteomes" id="UP000659630"/>
    </source>
</evidence>
<dbReference type="InterPro" id="IPR020603">
    <property type="entry name" value="MraZ_dom"/>
</dbReference>
<dbReference type="Proteomes" id="UP000659630">
    <property type="component" value="Unassembled WGS sequence"/>
</dbReference>
<dbReference type="Pfam" id="PF02381">
    <property type="entry name" value="MraZ"/>
    <property type="match status" value="2"/>
</dbReference>
<evidence type="ECO:0000256" key="2">
    <source>
        <dbReference type="ARBA" id="ARBA00022490"/>
    </source>
</evidence>
<dbReference type="CDD" id="cd16320">
    <property type="entry name" value="MraZ_N"/>
    <property type="match status" value="1"/>
</dbReference>
<keyword evidence="4 7" id="KW-0805">Transcription regulation</keyword>
<keyword evidence="3" id="KW-0677">Repeat</keyword>
<dbReference type="InterPro" id="IPR035642">
    <property type="entry name" value="MraZ_N"/>
</dbReference>
<dbReference type="InterPro" id="IPR003444">
    <property type="entry name" value="MraZ"/>
</dbReference>
<dbReference type="AlphaFoldDB" id="A0A923L1K2"/>
<dbReference type="PANTHER" id="PTHR34701:SF1">
    <property type="entry name" value="TRANSCRIPTIONAL REGULATOR MRAZ"/>
    <property type="match status" value="1"/>
</dbReference>
<feature type="domain" description="SpoVT-AbrB" evidence="8">
    <location>
        <begin position="74"/>
        <end position="117"/>
    </location>
</feature>
<dbReference type="InterPro" id="IPR037914">
    <property type="entry name" value="SpoVT-AbrB_sf"/>
</dbReference>
<organism evidence="9 10">
    <name type="scientific">Anaerofilum hominis</name>
    <dbReference type="NCBI Taxonomy" id="2763016"/>
    <lineage>
        <taxon>Bacteria</taxon>
        <taxon>Bacillati</taxon>
        <taxon>Bacillota</taxon>
        <taxon>Clostridia</taxon>
        <taxon>Eubacteriales</taxon>
        <taxon>Oscillospiraceae</taxon>
        <taxon>Anaerofilum</taxon>
    </lineage>
</organism>
<gene>
    <name evidence="7 9" type="primary">mraZ</name>
    <name evidence="9" type="ORF">H8S23_08465</name>
</gene>
<feature type="domain" description="SpoVT-AbrB" evidence="8">
    <location>
        <begin position="5"/>
        <end position="47"/>
    </location>
</feature>
<dbReference type="GO" id="GO:0005737">
    <property type="term" value="C:cytoplasm"/>
    <property type="evidence" value="ECO:0007669"/>
    <property type="project" value="UniProtKB-UniRule"/>
</dbReference>
<comment type="subunit">
    <text evidence="7">Forms oligomers.</text>
</comment>
<dbReference type="HAMAP" id="MF_01008">
    <property type="entry name" value="MraZ"/>
    <property type="match status" value="1"/>
</dbReference>
<dbReference type="Gene3D" id="3.40.1550.20">
    <property type="entry name" value="Transcriptional regulator MraZ domain"/>
    <property type="match status" value="1"/>
</dbReference>
<evidence type="ECO:0000256" key="7">
    <source>
        <dbReference type="HAMAP-Rule" id="MF_01008"/>
    </source>
</evidence>
<comment type="similarity">
    <text evidence="7">Belongs to the MraZ family.</text>
</comment>
<keyword evidence="5 7" id="KW-0238">DNA-binding</keyword>
<sequence length="139" mass="15747">MLIGTYSQKLDEKGRLNFPVRFRDEMGDQFYVTCWLDECLIALPAARFEQIFARLTESGMVKNRGLRRMLYAGAVEAVPDKQGRILLPPPLREHAGLDKEVVVIGVGDCVELWDPARWKAMQDSMRSGDMAAAMEELDL</sequence>
<evidence type="ECO:0000256" key="4">
    <source>
        <dbReference type="ARBA" id="ARBA00023015"/>
    </source>
</evidence>
<dbReference type="PANTHER" id="PTHR34701">
    <property type="entry name" value="TRANSCRIPTIONAL REGULATOR MRAZ"/>
    <property type="match status" value="1"/>
</dbReference>
<dbReference type="GO" id="GO:0000976">
    <property type="term" value="F:transcription cis-regulatory region binding"/>
    <property type="evidence" value="ECO:0007669"/>
    <property type="project" value="TreeGrafter"/>
</dbReference>
<evidence type="ECO:0000259" key="8">
    <source>
        <dbReference type="PROSITE" id="PS51740"/>
    </source>
</evidence>
<dbReference type="GO" id="GO:0003700">
    <property type="term" value="F:DNA-binding transcription factor activity"/>
    <property type="evidence" value="ECO:0007669"/>
    <property type="project" value="UniProtKB-UniRule"/>
</dbReference>
<evidence type="ECO:0000313" key="9">
    <source>
        <dbReference type="EMBL" id="MBC5581543.1"/>
    </source>
</evidence>
<proteinExistence type="inferred from homology"/>
<dbReference type="GO" id="GO:2000143">
    <property type="term" value="P:negative regulation of DNA-templated transcription initiation"/>
    <property type="evidence" value="ECO:0007669"/>
    <property type="project" value="TreeGrafter"/>
</dbReference>
<keyword evidence="10" id="KW-1185">Reference proteome</keyword>
<evidence type="ECO:0000256" key="6">
    <source>
        <dbReference type="ARBA" id="ARBA00023163"/>
    </source>
</evidence>
<dbReference type="PROSITE" id="PS51740">
    <property type="entry name" value="SPOVT_ABRB"/>
    <property type="match status" value="2"/>
</dbReference>
<reference evidence="9" key="1">
    <citation type="submission" date="2020-08" db="EMBL/GenBank/DDBJ databases">
        <title>Genome public.</title>
        <authorList>
            <person name="Liu C."/>
            <person name="Sun Q."/>
        </authorList>
    </citation>
    <scope>NUCLEOTIDE SEQUENCE</scope>
    <source>
        <strain evidence="9">BX8</strain>
    </source>
</reference>